<evidence type="ECO:0000256" key="8">
    <source>
        <dbReference type="ARBA" id="ARBA00023065"/>
    </source>
</evidence>
<feature type="non-terminal residue" evidence="13">
    <location>
        <position position="330"/>
    </location>
</feature>
<evidence type="ECO:0000256" key="1">
    <source>
        <dbReference type="ARBA" id="ARBA00004141"/>
    </source>
</evidence>
<dbReference type="OrthoDB" id="10051479at2759"/>
<keyword evidence="7" id="KW-0915">Sodium</keyword>
<keyword evidence="14" id="KW-1185">Reference proteome</keyword>
<comment type="subcellular location">
    <subcellularLocation>
        <location evidence="1">Membrane</location>
        <topology evidence="1">Multi-pass membrane protein</topology>
    </subcellularLocation>
</comment>
<keyword evidence="10 12" id="KW-0739">Sodium transport</keyword>
<keyword evidence="3 12" id="KW-0813">Transport</keyword>
<protein>
    <submittedName>
        <fullName evidence="13">Degenerin unc-8</fullName>
    </submittedName>
</protein>
<reference evidence="13 14" key="1">
    <citation type="submission" date="2013-11" db="EMBL/GenBank/DDBJ databases">
        <title>Genome sequencing of Stegodyphus mimosarum.</title>
        <authorList>
            <person name="Bechsgaard J."/>
        </authorList>
    </citation>
    <scope>NUCLEOTIDE SEQUENCE [LARGE SCALE GENOMIC DNA]</scope>
</reference>
<gene>
    <name evidence="13" type="ORF">X975_19831</name>
</gene>
<keyword evidence="8 12" id="KW-0406">Ion transport</keyword>
<evidence type="ECO:0000256" key="10">
    <source>
        <dbReference type="ARBA" id="ARBA00023201"/>
    </source>
</evidence>
<evidence type="ECO:0000256" key="12">
    <source>
        <dbReference type="RuleBase" id="RU000679"/>
    </source>
</evidence>
<dbReference type="OMA" id="KTANTFM"/>
<dbReference type="STRING" id="407821.A0A087TTU3"/>
<evidence type="ECO:0000256" key="9">
    <source>
        <dbReference type="ARBA" id="ARBA00023136"/>
    </source>
</evidence>
<dbReference type="Gene3D" id="2.60.470.10">
    <property type="entry name" value="Acid-sensing ion channels like domains"/>
    <property type="match status" value="1"/>
</dbReference>
<dbReference type="PRINTS" id="PR01078">
    <property type="entry name" value="AMINACHANNEL"/>
</dbReference>
<dbReference type="Pfam" id="PF00858">
    <property type="entry name" value="ASC"/>
    <property type="match status" value="1"/>
</dbReference>
<accession>A0A087TTU3</accession>
<evidence type="ECO:0000313" key="14">
    <source>
        <dbReference type="Proteomes" id="UP000054359"/>
    </source>
</evidence>
<keyword evidence="9" id="KW-0472">Membrane</keyword>
<name>A0A087TTU3_STEMI</name>
<evidence type="ECO:0000256" key="6">
    <source>
        <dbReference type="ARBA" id="ARBA00022989"/>
    </source>
</evidence>
<dbReference type="GO" id="GO:0005886">
    <property type="term" value="C:plasma membrane"/>
    <property type="evidence" value="ECO:0007669"/>
    <property type="project" value="TreeGrafter"/>
</dbReference>
<dbReference type="EMBL" id="KK116703">
    <property type="protein sequence ID" value="KFM68532.1"/>
    <property type="molecule type" value="Genomic_DNA"/>
</dbReference>
<dbReference type="GO" id="GO:0015280">
    <property type="term" value="F:ligand-gated sodium channel activity"/>
    <property type="evidence" value="ECO:0007669"/>
    <property type="project" value="TreeGrafter"/>
</dbReference>
<evidence type="ECO:0000256" key="11">
    <source>
        <dbReference type="ARBA" id="ARBA00023303"/>
    </source>
</evidence>
<comment type="similarity">
    <text evidence="2 12">Belongs to the amiloride-sensitive sodium channel (TC 1.A.6) family.</text>
</comment>
<evidence type="ECO:0000256" key="4">
    <source>
        <dbReference type="ARBA" id="ARBA00022461"/>
    </source>
</evidence>
<evidence type="ECO:0000313" key="13">
    <source>
        <dbReference type="EMBL" id="KFM68532.1"/>
    </source>
</evidence>
<evidence type="ECO:0000256" key="2">
    <source>
        <dbReference type="ARBA" id="ARBA00007193"/>
    </source>
</evidence>
<keyword evidence="11 12" id="KW-0407">Ion channel</keyword>
<dbReference type="Proteomes" id="UP000054359">
    <property type="component" value="Unassembled WGS sequence"/>
</dbReference>
<evidence type="ECO:0000256" key="3">
    <source>
        <dbReference type="ARBA" id="ARBA00022448"/>
    </source>
</evidence>
<evidence type="ECO:0000256" key="5">
    <source>
        <dbReference type="ARBA" id="ARBA00022692"/>
    </source>
</evidence>
<evidence type="ECO:0000256" key="7">
    <source>
        <dbReference type="ARBA" id="ARBA00023053"/>
    </source>
</evidence>
<dbReference type="AlphaFoldDB" id="A0A087TTU3"/>
<organism evidence="13 14">
    <name type="scientific">Stegodyphus mimosarum</name>
    <name type="common">African social velvet spider</name>
    <dbReference type="NCBI Taxonomy" id="407821"/>
    <lineage>
        <taxon>Eukaryota</taxon>
        <taxon>Metazoa</taxon>
        <taxon>Ecdysozoa</taxon>
        <taxon>Arthropoda</taxon>
        <taxon>Chelicerata</taxon>
        <taxon>Arachnida</taxon>
        <taxon>Araneae</taxon>
        <taxon>Araneomorphae</taxon>
        <taxon>Entelegynae</taxon>
        <taxon>Eresoidea</taxon>
        <taxon>Eresidae</taxon>
        <taxon>Stegodyphus</taxon>
    </lineage>
</organism>
<keyword evidence="5 12" id="KW-0812">Transmembrane</keyword>
<sequence length="330" mass="37862">MQSPDNVNRNSTTITSGGKKYISSFRLPSAIKEKYLYKEDRFMNFYAKMDTESRKRYGYMLQELIKKCSFNSVLCNETDFTFFQNMQYGNCYTFNRKEDGKELKKVSRIGPQSALELELNVMVDSYLDVTQTVGARVVIHNPEEDPNPEEDGVNISPGFESHISLLKTSIHRLPAPYRDRCGNYMKKKDLNGSTKSHLDCTRKCILDLSLNICSCVNPFIRIPAFDKGCDFKNSTQMSCLNHVADAMHRKELICHCPVPCTTTAYSVDVGSSPWIRDSSIRSQLNVLENGEKWTLELYNVNQNKTNIKYAHVVSHAKVEVFYRSLDHTIY</sequence>
<keyword evidence="6" id="KW-1133">Transmembrane helix</keyword>
<keyword evidence="4 12" id="KW-0894">Sodium channel</keyword>
<dbReference type="InterPro" id="IPR001873">
    <property type="entry name" value="ENaC"/>
</dbReference>
<proteinExistence type="inferred from homology"/>
<dbReference type="PANTHER" id="PTHR11690:SF248">
    <property type="entry name" value="PICKPOCKET 17, ISOFORM A"/>
    <property type="match status" value="1"/>
</dbReference>
<dbReference type="PANTHER" id="PTHR11690">
    <property type="entry name" value="AMILORIDE-SENSITIVE SODIUM CHANNEL-RELATED"/>
    <property type="match status" value="1"/>
</dbReference>